<evidence type="ECO:0000313" key="5">
    <source>
        <dbReference type="Proteomes" id="UP000282106"/>
    </source>
</evidence>
<reference evidence="4 5" key="1">
    <citation type="submission" date="2018-10" db="EMBL/GenBank/DDBJ databases">
        <authorList>
            <person name="Chen W.-M."/>
        </authorList>
    </citation>
    <scope>NUCLEOTIDE SEQUENCE [LARGE SCALE GENOMIC DNA]</scope>
    <source>
        <strain evidence="4 5">THS-13</strain>
    </source>
</reference>
<dbReference type="RefSeq" id="WP_123212144.1">
    <property type="nucleotide sequence ID" value="NZ_RJVO01000005.1"/>
</dbReference>
<evidence type="ECO:0000313" key="4">
    <source>
        <dbReference type="EMBL" id="ROH89122.1"/>
    </source>
</evidence>
<dbReference type="EC" id="3.2.2.4" evidence="2"/>
<organism evidence="4 5">
    <name type="scientific">Stagnimonas aquatica</name>
    <dbReference type="NCBI Taxonomy" id="2689987"/>
    <lineage>
        <taxon>Bacteria</taxon>
        <taxon>Pseudomonadati</taxon>
        <taxon>Pseudomonadota</taxon>
        <taxon>Gammaproteobacteria</taxon>
        <taxon>Nevskiales</taxon>
        <taxon>Nevskiaceae</taxon>
        <taxon>Stagnimonas</taxon>
    </lineage>
</organism>
<dbReference type="PANTHER" id="PTHR43393">
    <property type="entry name" value="CYTOKININ RIBOSIDE 5'-MONOPHOSPHATE PHOSPHORIBOHYDROLASE"/>
    <property type="match status" value="1"/>
</dbReference>
<evidence type="ECO:0000256" key="1">
    <source>
        <dbReference type="ARBA" id="ARBA00000274"/>
    </source>
</evidence>
<dbReference type="Proteomes" id="UP000282106">
    <property type="component" value="Unassembled WGS sequence"/>
</dbReference>
<gene>
    <name evidence="4" type="ORF">ED208_11985</name>
</gene>
<dbReference type="InterPro" id="IPR052341">
    <property type="entry name" value="LOG_family_nucleotidases"/>
</dbReference>
<dbReference type="EMBL" id="RJVO01000005">
    <property type="protein sequence ID" value="ROH89122.1"/>
    <property type="molecule type" value="Genomic_DNA"/>
</dbReference>
<evidence type="ECO:0000256" key="3">
    <source>
        <dbReference type="ARBA" id="ARBA00031983"/>
    </source>
</evidence>
<dbReference type="InParanoid" id="A0A3N0V912"/>
<dbReference type="Pfam" id="PF03641">
    <property type="entry name" value="Lysine_decarbox"/>
    <property type="match status" value="1"/>
</dbReference>
<dbReference type="GO" id="GO:0005829">
    <property type="term" value="C:cytosol"/>
    <property type="evidence" value="ECO:0007669"/>
    <property type="project" value="TreeGrafter"/>
</dbReference>
<dbReference type="PANTHER" id="PTHR43393:SF3">
    <property type="entry name" value="LYSINE DECARBOXYLASE-LIKE PROTEIN"/>
    <property type="match status" value="1"/>
</dbReference>
<dbReference type="InterPro" id="IPR031100">
    <property type="entry name" value="LOG_fam"/>
</dbReference>
<name>A0A3N0V912_9GAMM</name>
<comment type="caution">
    <text evidence="4">The sequence shown here is derived from an EMBL/GenBank/DDBJ whole genome shotgun (WGS) entry which is preliminary data.</text>
</comment>
<dbReference type="GO" id="GO:0008714">
    <property type="term" value="F:AMP nucleosidase activity"/>
    <property type="evidence" value="ECO:0007669"/>
    <property type="project" value="UniProtKB-EC"/>
</dbReference>
<dbReference type="Gene3D" id="3.40.50.450">
    <property type="match status" value="1"/>
</dbReference>
<evidence type="ECO:0000256" key="2">
    <source>
        <dbReference type="ARBA" id="ARBA00011985"/>
    </source>
</evidence>
<keyword evidence="5" id="KW-1185">Reference proteome</keyword>
<proteinExistence type="predicted"/>
<sequence>MKLIKAYQNNAFLNGEDARTVRILCEYLEPLSRLQREGVSRAVVAFGSARLRPQTADARDRDWFRQAADLGERLAAWTCEKHAVDQRYHLVTGGGPGIMEAFQEGGARIDRRLNVGMGISLPFEQHGNPYLDAPLAFEFHYFFMRKFWFMNLAKAVVAFPGGFGTLDELFEVLTLVQTRKAEPMPIVLFGREYWEEVLNLPLLARRGLISEQDLELFRVIDSVEEAYGYLTAALD</sequence>
<dbReference type="AlphaFoldDB" id="A0A3N0V912"/>
<dbReference type="SUPFAM" id="SSF102405">
    <property type="entry name" value="MCP/YpsA-like"/>
    <property type="match status" value="1"/>
</dbReference>
<comment type="catalytic activity">
    <reaction evidence="1">
        <text>AMP + H2O = D-ribose 5-phosphate + adenine</text>
        <dbReference type="Rhea" id="RHEA:20129"/>
        <dbReference type="ChEBI" id="CHEBI:15377"/>
        <dbReference type="ChEBI" id="CHEBI:16708"/>
        <dbReference type="ChEBI" id="CHEBI:78346"/>
        <dbReference type="ChEBI" id="CHEBI:456215"/>
        <dbReference type="EC" id="3.2.2.4"/>
    </reaction>
</comment>
<accession>A0A3N0V912</accession>
<protein>
    <recommendedName>
        <fullName evidence="3">AMP nucleosidase</fullName>
        <ecNumber evidence="2">3.2.2.4</ecNumber>
    </recommendedName>
    <alternativeName>
        <fullName evidence="3">AMP nucleosidase</fullName>
    </alternativeName>
</protein>